<dbReference type="AlphaFoldDB" id="A0A8J3MNJ9"/>
<sequence length="882" mass="99930">MMLRHKHFHQHYVNALLEKTVYGINSNHYLGLLLYYINFLIRREYTEEAFKVLQKVIVKNNFLLQRRDSGYGSDFESYLSDSEEILYEDYEEVNQYDANDTGLYEEIVKRITKTLINAGINIGTYKYERVETPLHWATRENNINLINFFIELGVDIEIQNKSGATALHMAAINDNFNIITELTKQKSNQELKALIEQELSKELLKQRLKTNVKDDEGNTPLFLAVSCENDKIVKSLLNAGADPNIFCPLGDDFYIKTPELQNIKCTSLHLAAFIGNFGLINLLIEYGADINAVCKNKKYSCLHMAVLGVTCYYDEGISEEKEEEYLEVVDAIISKFPGQINAQDHEDNSPLHRAVNTKHEDTIRILLDHGTSLQKFRKGGYTPFHDAVSIGSLALVKLLLESSNEKEKIINSVYRDKGFSGCAPLHLAVNDYIECLSQENNQSDALEIIKYLLSYPDLDINIQDFQGETPLHYAIKYIKDDELALTLIKELLTAKNINPFIKDCFNKTPFDYAKESNRSKILQALIDHQYGSDKDSLLHLAVSNGDSEAIDYLIEEKIFDINSENSYGYSLLHIASKEGNVEVIERLLHKGAAIDESEGCGRTPLQIAGINGNLGAVESLLKVGADVNAKDIRGATVIHLVIGLYIQLLQDKDGNDIERSNILNIIEYLLKCDRLDINAQVNQKEFCDYTVNKKTVLHHLILNNVPAEQQNKKICLIQKVLCNQKIDPFVKDAENKTPIDCCTEQEKRDYPILGQYAEIQADRNTRIKNYKTRECIAYALTLCAINSVFAGIYASQYTLGGIALDLSLVFIVNIAALTCCLIINKCVERVVEEKFKNKIVNLFNGYIQAEEQLNHVIENCSDLPIPNKLGCIDKQSFSQICR</sequence>
<evidence type="ECO:0008006" key="7">
    <source>
        <dbReference type="Google" id="ProtNLM"/>
    </source>
</evidence>
<dbReference type="SUPFAM" id="SSF48403">
    <property type="entry name" value="Ankyrin repeat"/>
    <property type="match status" value="2"/>
</dbReference>
<gene>
    <name evidence="5" type="ORF">sL5_00360</name>
</gene>
<organism evidence="5 6">
    <name type="scientific">Candidatus Mesenet longicola</name>
    <dbReference type="NCBI Taxonomy" id="1892558"/>
    <lineage>
        <taxon>Bacteria</taxon>
        <taxon>Pseudomonadati</taxon>
        <taxon>Pseudomonadota</taxon>
        <taxon>Alphaproteobacteria</taxon>
        <taxon>Rickettsiales</taxon>
        <taxon>Anaplasmataceae</taxon>
        <taxon>Candidatus Mesenet</taxon>
    </lineage>
</organism>
<evidence type="ECO:0000256" key="1">
    <source>
        <dbReference type="ARBA" id="ARBA00022737"/>
    </source>
</evidence>
<keyword evidence="4" id="KW-0812">Transmembrane</keyword>
<comment type="caution">
    <text evidence="5">The sequence shown here is derived from an EMBL/GenBank/DDBJ whole genome shotgun (WGS) entry which is preliminary data.</text>
</comment>
<name>A0A8J3MNJ9_9RICK</name>
<evidence type="ECO:0000256" key="2">
    <source>
        <dbReference type="ARBA" id="ARBA00023043"/>
    </source>
</evidence>
<feature type="repeat" description="ANK" evidence="3">
    <location>
        <begin position="346"/>
        <end position="378"/>
    </location>
</feature>
<dbReference type="PROSITE" id="PS50297">
    <property type="entry name" value="ANK_REP_REGION"/>
    <property type="match status" value="7"/>
</dbReference>
<evidence type="ECO:0000256" key="3">
    <source>
        <dbReference type="PROSITE-ProRule" id="PRU00023"/>
    </source>
</evidence>
<evidence type="ECO:0000313" key="6">
    <source>
        <dbReference type="Proteomes" id="UP000637906"/>
    </source>
</evidence>
<feature type="transmembrane region" description="Helical" evidence="4">
    <location>
        <begin position="775"/>
        <end position="794"/>
    </location>
</feature>
<feature type="repeat" description="ANK" evidence="3">
    <location>
        <begin position="567"/>
        <end position="599"/>
    </location>
</feature>
<dbReference type="PANTHER" id="PTHR24124:SF14">
    <property type="entry name" value="CHROMOSOME UNDETERMINED SCAFFOLD_25, WHOLE GENOME SHOTGUN SEQUENCE"/>
    <property type="match status" value="1"/>
</dbReference>
<keyword evidence="4" id="KW-0472">Membrane</keyword>
<feature type="repeat" description="ANK" evidence="3">
    <location>
        <begin position="216"/>
        <end position="245"/>
    </location>
</feature>
<evidence type="ECO:0000313" key="5">
    <source>
        <dbReference type="EMBL" id="GHM59043.1"/>
    </source>
</evidence>
<feature type="repeat" description="ANK" evidence="3">
    <location>
        <begin position="379"/>
        <end position="401"/>
    </location>
</feature>
<keyword evidence="6" id="KW-1185">Reference proteome</keyword>
<feature type="transmembrane region" description="Helical" evidence="4">
    <location>
        <begin position="806"/>
        <end position="827"/>
    </location>
</feature>
<dbReference type="Pfam" id="PF00023">
    <property type="entry name" value="Ank"/>
    <property type="match status" value="2"/>
</dbReference>
<accession>A0A8J3MNJ9</accession>
<feature type="repeat" description="ANK" evidence="3">
    <location>
        <begin position="600"/>
        <end position="632"/>
    </location>
</feature>
<dbReference type="Pfam" id="PF12796">
    <property type="entry name" value="Ank_2"/>
    <property type="match status" value="4"/>
</dbReference>
<dbReference type="PANTHER" id="PTHR24124">
    <property type="entry name" value="ANKYRIN REPEAT FAMILY A"/>
    <property type="match status" value="1"/>
</dbReference>
<dbReference type="InterPro" id="IPR036770">
    <property type="entry name" value="Ankyrin_rpt-contain_sf"/>
</dbReference>
<dbReference type="Gene3D" id="1.25.40.20">
    <property type="entry name" value="Ankyrin repeat-containing domain"/>
    <property type="match status" value="4"/>
</dbReference>
<proteinExistence type="predicted"/>
<dbReference type="GO" id="GO:0010468">
    <property type="term" value="P:regulation of gene expression"/>
    <property type="evidence" value="ECO:0007669"/>
    <property type="project" value="TreeGrafter"/>
</dbReference>
<keyword evidence="1" id="KW-0677">Repeat</keyword>
<dbReference type="PROSITE" id="PS50088">
    <property type="entry name" value="ANK_REPEAT"/>
    <property type="match status" value="7"/>
</dbReference>
<dbReference type="SMART" id="SM00248">
    <property type="entry name" value="ANK"/>
    <property type="match status" value="12"/>
</dbReference>
<evidence type="ECO:0000256" key="4">
    <source>
        <dbReference type="SAM" id="Phobius"/>
    </source>
</evidence>
<protein>
    <recommendedName>
        <fullName evidence="7">Ankyrin repeat domain-containing protein</fullName>
    </recommendedName>
</protein>
<dbReference type="EMBL" id="BNGU01000001">
    <property type="protein sequence ID" value="GHM59043.1"/>
    <property type="molecule type" value="Genomic_DNA"/>
</dbReference>
<reference evidence="5 6" key="1">
    <citation type="journal article" date="2021" name="Microb. Ecol.">
        <title>Candidatus Mesenet longicola: Novel Endosymbionts of Brontispa longissima that Induce Cytoplasmic Incompatibility.</title>
        <authorList>
            <person name="Takano S."/>
            <person name="Gotoh Y."/>
            <person name="Hayashi T."/>
        </authorList>
    </citation>
    <scope>NUCLEOTIDE SEQUENCE [LARGE SCALE GENOMIC DNA]</scope>
    <source>
        <strain evidence="5">L5</strain>
    </source>
</reference>
<feature type="repeat" description="ANK" evidence="3">
    <location>
        <begin position="266"/>
        <end position="295"/>
    </location>
</feature>
<dbReference type="Proteomes" id="UP000637906">
    <property type="component" value="Unassembled WGS sequence"/>
</dbReference>
<keyword evidence="4" id="KW-1133">Transmembrane helix</keyword>
<dbReference type="InterPro" id="IPR002110">
    <property type="entry name" value="Ankyrin_rpt"/>
</dbReference>
<dbReference type="PRINTS" id="PR01415">
    <property type="entry name" value="ANKYRIN"/>
</dbReference>
<keyword evidence="2 3" id="KW-0040">ANK repeat</keyword>
<feature type="repeat" description="ANK" evidence="3">
    <location>
        <begin position="129"/>
        <end position="161"/>
    </location>
</feature>